<dbReference type="Proteomes" id="UP000656244">
    <property type="component" value="Unassembled WGS sequence"/>
</dbReference>
<name>A0A923H7J1_9FLAO</name>
<keyword evidence="2" id="KW-1185">Reference proteome</keyword>
<comment type="caution">
    <text evidence="1">The sequence shown here is derived from an EMBL/GenBank/DDBJ whole genome shotgun (WGS) entry which is preliminary data.</text>
</comment>
<dbReference type="AlphaFoldDB" id="A0A923H7J1"/>
<proteinExistence type="predicted"/>
<evidence type="ECO:0000313" key="1">
    <source>
        <dbReference type="EMBL" id="MBC3758101.1"/>
    </source>
</evidence>
<sequence length="45" mass="5436">MAPLGDESKPWMEVTYHIRKQLMQNKEPDYKDIWSPAFKNRNIND</sequence>
<reference evidence="1" key="1">
    <citation type="submission" date="2020-08" db="EMBL/GenBank/DDBJ databases">
        <title>Hyunsoonleella sp. strain SJ7 genome sequencing and assembly.</title>
        <authorList>
            <person name="Kim I."/>
        </authorList>
    </citation>
    <scope>NUCLEOTIDE SEQUENCE</scope>
    <source>
        <strain evidence="1">SJ7</strain>
    </source>
</reference>
<organism evidence="1 2">
    <name type="scientific">Hyunsoonleella aquatilis</name>
    <dbReference type="NCBI Taxonomy" id="2762758"/>
    <lineage>
        <taxon>Bacteria</taxon>
        <taxon>Pseudomonadati</taxon>
        <taxon>Bacteroidota</taxon>
        <taxon>Flavobacteriia</taxon>
        <taxon>Flavobacteriales</taxon>
        <taxon>Flavobacteriaceae</taxon>
    </lineage>
</organism>
<gene>
    <name evidence="1" type="ORF">H7U19_06770</name>
</gene>
<accession>A0A923H7J1</accession>
<protein>
    <submittedName>
        <fullName evidence="1">Uncharacterized protein</fullName>
    </submittedName>
</protein>
<dbReference type="EMBL" id="JACNMF010000002">
    <property type="protein sequence ID" value="MBC3758101.1"/>
    <property type="molecule type" value="Genomic_DNA"/>
</dbReference>
<evidence type="ECO:0000313" key="2">
    <source>
        <dbReference type="Proteomes" id="UP000656244"/>
    </source>
</evidence>
<dbReference type="RefSeq" id="WP_186560536.1">
    <property type="nucleotide sequence ID" value="NZ_JACNMF010000002.1"/>
</dbReference>